<dbReference type="Proteomes" id="UP001433268">
    <property type="component" value="Unassembled WGS sequence"/>
</dbReference>
<dbReference type="RefSeq" id="XP_066664334.1">
    <property type="nucleotide sequence ID" value="XM_066815044.1"/>
</dbReference>
<protein>
    <submittedName>
        <fullName evidence="1">Uncharacterized protein</fullName>
    </submittedName>
</protein>
<organism evidence="1 2">
    <name type="scientific">Apiospora hydei</name>
    <dbReference type="NCBI Taxonomy" id="1337664"/>
    <lineage>
        <taxon>Eukaryota</taxon>
        <taxon>Fungi</taxon>
        <taxon>Dikarya</taxon>
        <taxon>Ascomycota</taxon>
        <taxon>Pezizomycotina</taxon>
        <taxon>Sordariomycetes</taxon>
        <taxon>Xylariomycetidae</taxon>
        <taxon>Amphisphaeriales</taxon>
        <taxon>Apiosporaceae</taxon>
        <taxon>Apiospora</taxon>
    </lineage>
</organism>
<reference evidence="1 2" key="1">
    <citation type="submission" date="2023-01" db="EMBL/GenBank/DDBJ databases">
        <title>Analysis of 21 Apiospora genomes using comparative genomics revels a genus with tremendous synthesis potential of carbohydrate active enzymes and secondary metabolites.</title>
        <authorList>
            <person name="Sorensen T."/>
        </authorList>
    </citation>
    <scope>NUCLEOTIDE SEQUENCE [LARGE SCALE GENOMIC DNA]</scope>
    <source>
        <strain evidence="1 2">CBS 114990</strain>
    </source>
</reference>
<keyword evidence="2" id="KW-1185">Reference proteome</keyword>
<dbReference type="GeneID" id="92048104"/>
<name>A0ABR1VH08_9PEZI</name>
<evidence type="ECO:0000313" key="2">
    <source>
        <dbReference type="Proteomes" id="UP001433268"/>
    </source>
</evidence>
<evidence type="ECO:0000313" key="1">
    <source>
        <dbReference type="EMBL" id="KAK8070526.1"/>
    </source>
</evidence>
<accession>A0ABR1VH08</accession>
<proteinExistence type="predicted"/>
<sequence>MTFRVVLSEPTVKPEPEPGLNASQFYAINGHIFKDFRIGDDMTLSRKAVKESSAIFKKKDVPLAYKCSNIRDRGSPEHAFGNLIALHCRGCNWGICQSKGNEGLALRVGSFPPTVVKCGATLAATA</sequence>
<dbReference type="EMBL" id="JAQQWN010000008">
    <property type="protein sequence ID" value="KAK8070526.1"/>
    <property type="molecule type" value="Genomic_DNA"/>
</dbReference>
<comment type="caution">
    <text evidence="1">The sequence shown here is derived from an EMBL/GenBank/DDBJ whole genome shotgun (WGS) entry which is preliminary data.</text>
</comment>
<gene>
    <name evidence="1" type="ORF">PG997_010729</name>
</gene>